<proteinExistence type="predicted"/>
<keyword evidence="2" id="KW-1003">Cell membrane</keyword>
<evidence type="ECO:0000256" key="4">
    <source>
        <dbReference type="ARBA" id="ARBA00022989"/>
    </source>
</evidence>
<comment type="subcellular location">
    <subcellularLocation>
        <location evidence="1">Cell membrane</location>
        <topology evidence="1">Multi-pass membrane protein</topology>
    </subcellularLocation>
</comment>
<evidence type="ECO:0000256" key="2">
    <source>
        <dbReference type="ARBA" id="ARBA00022475"/>
    </source>
</evidence>
<evidence type="ECO:0000313" key="10">
    <source>
        <dbReference type="Proteomes" id="UP000182692"/>
    </source>
</evidence>
<accession>A0A1I5KTS9</accession>
<dbReference type="GO" id="GO:0005886">
    <property type="term" value="C:plasma membrane"/>
    <property type="evidence" value="ECO:0007669"/>
    <property type="project" value="UniProtKB-SubCell"/>
</dbReference>
<dbReference type="InterPro" id="IPR032816">
    <property type="entry name" value="VTT_dom"/>
</dbReference>
<reference evidence="9 10" key="1">
    <citation type="submission" date="2016-10" db="EMBL/GenBank/DDBJ databases">
        <authorList>
            <person name="de Groot N.N."/>
        </authorList>
    </citation>
    <scope>NUCLEOTIDE SEQUENCE [LARGE SCALE GENOMIC DNA]</scope>
    <source>
        <strain evidence="9 10">DSM 15893</strain>
    </source>
</reference>
<dbReference type="PANTHER" id="PTHR42709:SF6">
    <property type="entry name" value="UNDECAPRENYL PHOSPHATE TRANSPORTER A"/>
    <property type="match status" value="1"/>
</dbReference>
<dbReference type="Pfam" id="PF14067">
    <property type="entry name" value="LssY_C"/>
    <property type="match status" value="1"/>
</dbReference>
<sequence length="425" mass="47816">MFESFGLFLGAFFDALIGPNLFVPAEPFLLAAGYQLYDGIVSGVLMVLLGGFLGDQLSYLTGRKFGKPAQQKLMKWQPKTRRAFARCRHLMATKGTAALTFSRLLGPVAWVVPFMAGTQKISWARFTIFSSIGLMLGAGQFIFWGYLLAAGVEQYPYLDAFMTMLVEHKYSLMATVATIVLAWVGYVYRWKKLLPKVSAFFLAAMLTVNYSHYFWFADNFIDTTPTTTVTPLSLNYKAYPGKSPIFDAQGVNVLFVGETPRTMMTSLGWIENQTFSRNDIDWNDYVGLLKGQTPPVSDLFWNGRPQDMAFQLPGDLLKRAHIRWWQAGIDERLNQPMWVGAISYDDGLTLTMYSGIITVLHSIDPNIDAERDKLASLINTELPEMTTAYYQAMPALAVDEDHDYYSDGRVLVVNDPQLVLTHQAH</sequence>
<keyword evidence="4 6" id="KW-1133">Transmembrane helix</keyword>
<dbReference type="OrthoDB" id="948134at2"/>
<dbReference type="InterPro" id="IPR051311">
    <property type="entry name" value="DedA_domain"/>
</dbReference>
<dbReference type="InterPro" id="IPR025902">
    <property type="entry name" value="LssY-like-C_dom"/>
</dbReference>
<protein>
    <submittedName>
        <fullName evidence="9">Membrane protein DedA, SNARE-associated domain</fullName>
    </submittedName>
</protein>
<feature type="transmembrane region" description="Helical" evidence="6">
    <location>
        <begin position="126"/>
        <end position="150"/>
    </location>
</feature>
<feature type="domain" description="VTT" evidence="7">
    <location>
        <begin position="23"/>
        <end position="146"/>
    </location>
</feature>
<evidence type="ECO:0000256" key="3">
    <source>
        <dbReference type="ARBA" id="ARBA00022692"/>
    </source>
</evidence>
<evidence type="ECO:0000259" key="8">
    <source>
        <dbReference type="Pfam" id="PF14067"/>
    </source>
</evidence>
<keyword evidence="5 6" id="KW-0472">Membrane</keyword>
<dbReference type="RefSeq" id="WP_017015254.1">
    <property type="nucleotide sequence ID" value="NZ_FOWR01000004.1"/>
</dbReference>
<evidence type="ECO:0000259" key="7">
    <source>
        <dbReference type="Pfam" id="PF09335"/>
    </source>
</evidence>
<dbReference type="AlphaFoldDB" id="A0A1I5KTS9"/>
<dbReference type="GeneID" id="35872669"/>
<dbReference type="STRING" id="1121869.SAMN03084138_00747"/>
<name>A0A1I5KTS9_9GAMM</name>
<dbReference type="Proteomes" id="UP000182692">
    <property type="component" value="Unassembled WGS sequence"/>
</dbReference>
<feature type="domain" description="LssY-like C-terminal" evidence="8">
    <location>
        <begin position="246"/>
        <end position="409"/>
    </location>
</feature>
<evidence type="ECO:0000256" key="6">
    <source>
        <dbReference type="SAM" id="Phobius"/>
    </source>
</evidence>
<dbReference type="Pfam" id="PF09335">
    <property type="entry name" value="VTT_dom"/>
    <property type="match status" value="1"/>
</dbReference>
<evidence type="ECO:0000313" key="9">
    <source>
        <dbReference type="EMBL" id="SFO88363.1"/>
    </source>
</evidence>
<organism evidence="9 10">
    <name type="scientific">Enterovibrio norvegicus DSM 15893</name>
    <dbReference type="NCBI Taxonomy" id="1121869"/>
    <lineage>
        <taxon>Bacteria</taxon>
        <taxon>Pseudomonadati</taxon>
        <taxon>Pseudomonadota</taxon>
        <taxon>Gammaproteobacteria</taxon>
        <taxon>Vibrionales</taxon>
        <taxon>Vibrionaceae</taxon>
        <taxon>Enterovibrio</taxon>
    </lineage>
</organism>
<feature type="transmembrane region" description="Helical" evidence="6">
    <location>
        <begin position="197"/>
        <end position="216"/>
    </location>
</feature>
<evidence type="ECO:0000256" key="5">
    <source>
        <dbReference type="ARBA" id="ARBA00023136"/>
    </source>
</evidence>
<feature type="transmembrane region" description="Helical" evidence="6">
    <location>
        <begin position="170"/>
        <end position="188"/>
    </location>
</feature>
<dbReference type="PANTHER" id="PTHR42709">
    <property type="entry name" value="ALKALINE PHOSPHATASE LIKE PROTEIN"/>
    <property type="match status" value="1"/>
</dbReference>
<evidence type="ECO:0000256" key="1">
    <source>
        <dbReference type="ARBA" id="ARBA00004651"/>
    </source>
</evidence>
<keyword evidence="3 6" id="KW-0812">Transmembrane</keyword>
<gene>
    <name evidence="9" type="ORF">SAMN03084138_00747</name>
</gene>
<feature type="transmembrane region" description="Helical" evidence="6">
    <location>
        <begin position="34"/>
        <end position="54"/>
    </location>
</feature>
<dbReference type="EMBL" id="FOWR01000004">
    <property type="protein sequence ID" value="SFO88363.1"/>
    <property type="molecule type" value="Genomic_DNA"/>
</dbReference>